<keyword evidence="1" id="KW-1133">Transmembrane helix</keyword>
<feature type="transmembrane region" description="Helical" evidence="1">
    <location>
        <begin position="6"/>
        <end position="28"/>
    </location>
</feature>
<dbReference type="RefSeq" id="WP_120009565.1">
    <property type="nucleotide sequence ID" value="NZ_JALBUU010000028.1"/>
</dbReference>
<dbReference type="EMBL" id="JALBUU010000028">
    <property type="protein sequence ID" value="MCI0755026.1"/>
    <property type="molecule type" value="Genomic_DNA"/>
</dbReference>
<proteinExistence type="predicted"/>
<sequence length="76" mass="8496">MSLVRLFAYAAAWISLIACTVVISMLALEETKQRQQDRAAFDASCQATMTRYECLALWRNGTGRATAPRIFTNASY</sequence>
<keyword evidence="1" id="KW-0812">Transmembrane</keyword>
<reference evidence="2 3" key="1">
    <citation type="submission" date="2022-03" db="EMBL/GenBank/DDBJ databases">
        <title>Complete genome analysis of Roseomonas KG 17.1 : a prolific producer of plant growth promoters.</title>
        <authorList>
            <person name="Saadouli I."/>
            <person name="Najjari A."/>
            <person name="Mosbah A."/>
            <person name="Ouzari H.I."/>
        </authorList>
    </citation>
    <scope>NUCLEOTIDE SEQUENCE [LARGE SCALE GENOMIC DNA]</scope>
    <source>
        <strain evidence="2 3">KG17-1</strain>
    </source>
</reference>
<organism evidence="2 3">
    <name type="scientific">Teichococcus vastitatis</name>
    <dbReference type="NCBI Taxonomy" id="2307076"/>
    <lineage>
        <taxon>Bacteria</taxon>
        <taxon>Pseudomonadati</taxon>
        <taxon>Pseudomonadota</taxon>
        <taxon>Alphaproteobacteria</taxon>
        <taxon>Acetobacterales</taxon>
        <taxon>Roseomonadaceae</taxon>
        <taxon>Roseomonas</taxon>
    </lineage>
</organism>
<evidence type="ECO:0000313" key="3">
    <source>
        <dbReference type="Proteomes" id="UP001201985"/>
    </source>
</evidence>
<dbReference type="Proteomes" id="UP001201985">
    <property type="component" value="Unassembled WGS sequence"/>
</dbReference>
<name>A0ABS9W6W9_9PROT</name>
<accession>A0ABS9W6W9</accession>
<gene>
    <name evidence="2" type="ORF">MON41_14985</name>
</gene>
<comment type="caution">
    <text evidence="2">The sequence shown here is derived from an EMBL/GenBank/DDBJ whole genome shotgun (WGS) entry which is preliminary data.</text>
</comment>
<keyword evidence="3" id="KW-1185">Reference proteome</keyword>
<keyword evidence="1" id="KW-0472">Membrane</keyword>
<evidence type="ECO:0000256" key="1">
    <source>
        <dbReference type="SAM" id="Phobius"/>
    </source>
</evidence>
<protein>
    <submittedName>
        <fullName evidence="2">Uncharacterized protein</fullName>
    </submittedName>
</protein>
<dbReference type="PROSITE" id="PS51257">
    <property type="entry name" value="PROKAR_LIPOPROTEIN"/>
    <property type="match status" value="1"/>
</dbReference>
<evidence type="ECO:0000313" key="2">
    <source>
        <dbReference type="EMBL" id="MCI0755026.1"/>
    </source>
</evidence>